<evidence type="ECO:0000259" key="3">
    <source>
        <dbReference type="PROSITE" id="PS51831"/>
    </source>
</evidence>
<dbReference type="PROSITE" id="PS51831">
    <property type="entry name" value="HD"/>
    <property type="match status" value="1"/>
</dbReference>
<dbReference type="FunFam" id="1.10.3210.10:FF:000001">
    <property type="entry name" value="GTP pyrophosphokinase RelA"/>
    <property type="match status" value="1"/>
</dbReference>
<dbReference type="EC" id="3.1.7.2" evidence="5"/>
<dbReference type="InterPro" id="IPR012676">
    <property type="entry name" value="TGS-like"/>
</dbReference>
<comment type="caution">
    <text evidence="5">The sequence shown here is derived from an EMBL/GenBank/DDBJ whole genome shotgun (WGS) entry which is preliminary data.</text>
</comment>
<proteinExistence type="inferred from homology"/>
<dbReference type="CDD" id="cd05399">
    <property type="entry name" value="NT_Rel-Spo_like"/>
    <property type="match status" value="1"/>
</dbReference>
<dbReference type="GO" id="GO:0015969">
    <property type="term" value="P:guanosine tetraphosphate metabolic process"/>
    <property type="evidence" value="ECO:0007669"/>
    <property type="project" value="InterPro"/>
</dbReference>
<dbReference type="SUPFAM" id="SSF81301">
    <property type="entry name" value="Nucleotidyltransferase"/>
    <property type="match status" value="1"/>
</dbReference>
<dbReference type="Gene3D" id="3.10.20.30">
    <property type="match status" value="1"/>
</dbReference>
<dbReference type="Pfam" id="PF13328">
    <property type="entry name" value="HD_4"/>
    <property type="match status" value="1"/>
</dbReference>
<keyword evidence="5" id="KW-0378">Hydrolase</keyword>
<reference evidence="5 6" key="1">
    <citation type="submission" date="2018-01" db="EMBL/GenBank/DDBJ databases">
        <title>Saezia sanguinis gen. nov., sp. nov., in the order Burkholderiales isolated from human blood.</title>
        <authorList>
            <person name="Medina-Pascual M.J."/>
            <person name="Valdezate S."/>
            <person name="Monzon S."/>
            <person name="Cuesta I."/>
            <person name="Carrasco G."/>
            <person name="Villalon P."/>
            <person name="Saez-Nieto J.A."/>
        </authorList>
    </citation>
    <scope>NUCLEOTIDE SEQUENCE [LARGE SCALE GENOMIC DNA]</scope>
    <source>
        <strain evidence="5 6">CNM695-12</strain>
    </source>
</reference>
<dbReference type="Pfam" id="PF13291">
    <property type="entry name" value="ACT_4"/>
    <property type="match status" value="1"/>
</dbReference>
<feature type="domain" description="ACT" evidence="2">
    <location>
        <begin position="666"/>
        <end position="741"/>
    </location>
</feature>
<dbReference type="Pfam" id="PF02824">
    <property type="entry name" value="TGS"/>
    <property type="match status" value="1"/>
</dbReference>
<sequence>MDLRASSEQPSSVNNDISAAAFAVLVQKVGYLSAADAGLLRSAYNFADRVHQGQFRSSGEPYVTHPIAVAGICAEWKLDVNTLMAALLHDSIEDCGISKEEIMERFGIATADIVDGVTKLDKMQFNTREEGQAESFRKMLLAMSRDVRVILVKLADRLHNMRTLGGLRPDKQRRIGRETMDIYAPIANRLGINRLYRELQDLSLKSIWPWRSKTLEKAVNNAFSMRSDMMQRISAEISQMLKNANLPVQIIGWKKNLYSLYRKMDDKQQSFAQVTDQFNFRIIAKSVEQCYAVMGALHQLYRPLTSRFKDYIAIPKVNGYQSLHTTLIGPASAVIEFQIRTDFMDHVAEWGVTTHWLYKATHSDGNDEYANAKWMQSLLDIQSETRDANEFLENVKVDLHPDAIYVFTPQSRITTLPQGATTVDFAYAIHSDVGDHCIAAKVNGEQVPLRTVLSNGDVVEIITSPVSHPNPAWLTFVRTGRARAKIRAHLKTLAQDAAVNIGEKMLAQSLRAEGYPALPPNDNENTAIWEKLARITGNTSRNELLSDIGLGKRVSHLVAKHLVTLLTEKGARPDMVLLSMGRYSGSDDAIQQSSLLLDGTEDILIQYARCCFPIPGDEIVGYLGHGEGLTIHTADCSIAHQLHQRDSERWLNVAWADETKRMFEVGVWVTVKTRQGLLVRISALLAAIGADIVRIDMGEGPLDAPDTFRMVLSVRNRIHLASALKTLRREALVLKAGRIKPPALAA</sequence>
<dbReference type="SUPFAM" id="SSF109604">
    <property type="entry name" value="HD-domain/PDEase-like"/>
    <property type="match status" value="1"/>
</dbReference>
<dbReference type="PANTHER" id="PTHR21262:SF36">
    <property type="entry name" value="BIFUNCTIONAL (P)PPGPP SYNTHASE_HYDROLASE SPOT"/>
    <property type="match status" value="1"/>
</dbReference>
<dbReference type="SUPFAM" id="SSF81271">
    <property type="entry name" value="TGS-like"/>
    <property type="match status" value="1"/>
</dbReference>
<dbReference type="CDD" id="cd01668">
    <property type="entry name" value="TGS_RSH"/>
    <property type="match status" value="1"/>
</dbReference>
<dbReference type="InterPro" id="IPR033655">
    <property type="entry name" value="TGS_RelA/SpoT"/>
</dbReference>
<dbReference type="GO" id="GO:0005886">
    <property type="term" value="C:plasma membrane"/>
    <property type="evidence" value="ECO:0007669"/>
    <property type="project" value="TreeGrafter"/>
</dbReference>
<comment type="function">
    <text evidence="1">In eubacteria ppGpp (guanosine 3'-diphosphate 5'-diphosphate) is a mediator of the stringent response that coordinates a variety of cellular activities in response to changes in nutritional abundance.</text>
</comment>
<dbReference type="GO" id="GO:0008728">
    <property type="term" value="F:GTP diphosphokinase activity"/>
    <property type="evidence" value="ECO:0007669"/>
    <property type="project" value="TreeGrafter"/>
</dbReference>
<organism evidence="5 6">
    <name type="scientific">Saezia sanguinis</name>
    <dbReference type="NCBI Taxonomy" id="1965230"/>
    <lineage>
        <taxon>Bacteria</taxon>
        <taxon>Pseudomonadati</taxon>
        <taxon>Pseudomonadota</taxon>
        <taxon>Betaproteobacteria</taxon>
        <taxon>Burkholderiales</taxon>
        <taxon>Saeziaceae</taxon>
        <taxon>Saezia</taxon>
    </lineage>
</organism>
<dbReference type="Proteomes" id="UP000286947">
    <property type="component" value="Unassembled WGS sequence"/>
</dbReference>
<dbReference type="InterPro" id="IPR012675">
    <property type="entry name" value="Beta-grasp_dom_sf"/>
</dbReference>
<dbReference type="CDD" id="cd00077">
    <property type="entry name" value="HDc"/>
    <property type="match status" value="1"/>
</dbReference>
<keyword evidence="6" id="KW-1185">Reference proteome</keyword>
<dbReference type="EMBL" id="PQSP01000008">
    <property type="protein sequence ID" value="RUS65936.1"/>
    <property type="molecule type" value="Genomic_DNA"/>
</dbReference>
<dbReference type="InterPro" id="IPR004095">
    <property type="entry name" value="TGS"/>
</dbReference>
<dbReference type="NCBIfam" id="TIGR00691">
    <property type="entry name" value="spoT_relA"/>
    <property type="match status" value="1"/>
</dbReference>
<dbReference type="InterPro" id="IPR002912">
    <property type="entry name" value="ACT_dom"/>
</dbReference>
<dbReference type="GO" id="GO:0008893">
    <property type="term" value="F:guanosine-3',5'-bis(diphosphate) 3'-diphosphatase activity"/>
    <property type="evidence" value="ECO:0007669"/>
    <property type="project" value="UniProtKB-EC"/>
</dbReference>
<dbReference type="PROSITE" id="PS51880">
    <property type="entry name" value="TGS"/>
    <property type="match status" value="1"/>
</dbReference>
<accession>A0A433SB06</accession>
<dbReference type="InterPro" id="IPR007685">
    <property type="entry name" value="RelA_SpoT"/>
</dbReference>
<evidence type="ECO:0000259" key="2">
    <source>
        <dbReference type="PROSITE" id="PS51671"/>
    </source>
</evidence>
<feature type="domain" description="HD" evidence="3">
    <location>
        <begin position="62"/>
        <end position="161"/>
    </location>
</feature>
<gene>
    <name evidence="5" type="primary">spoT</name>
    <name evidence="5" type="ORF">CUZ56_02536</name>
</gene>
<evidence type="ECO:0000259" key="4">
    <source>
        <dbReference type="PROSITE" id="PS51880"/>
    </source>
</evidence>
<evidence type="ECO:0000256" key="1">
    <source>
        <dbReference type="RuleBase" id="RU003847"/>
    </source>
</evidence>
<dbReference type="Pfam" id="PF19296">
    <property type="entry name" value="RelA_AH_RIS"/>
    <property type="match status" value="1"/>
</dbReference>
<dbReference type="PROSITE" id="PS51671">
    <property type="entry name" value="ACT"/>
    <property type="match status" value="1"/>
</dbReference>
<evidence type="ECO:0000313" key="5">
    <source>
        <dbReference type="EMBL" id="RUS65936.1"/>
    </source>
</evidence>
<dbReference type="InterPro" id="IPR003607">
    <property type="entry name" value="HD/PDEase_dom"/>
</dbReference>
<dbReference type="OrthoDB" id="9805041at2"/>
<dbReference type="SMART" id="SM00471">
    <property type="entry name" value="HDc"/>
    <property type="match status" value="1"/>
</dbReference>
<dbReference type="Gene3D" id="1.10.3210.10">
    <property type="entry name" value="Hypothetical protein af1432"/>
    <property type="match status" value="1"/>
</dbReference>
<dbReference type="GO" id="GO:0015949">
    <property type="term" value="P:nucleobase-containing small molecule interconversion"/>
    <property type="evidence" value="ECO:0007669"/>
    <property type="project" value="UniProtKB-ARBA"/>
</dbReference>
<dbReference type="AlphaFoldDB" id="A0A433SB06"/>
<name>A0A433SB06_9BURK</name>
<dbReference type="SMART" id="SM00954">
    <property type="entry name" value="RelA_SpoT"/>
    <property type="match status" value="1"/>
</dbReference>
<evidence type="ECO:0000313" key="6">
    <source>
        <dbReference type="Proteomes" id="UP000286947"/>
    </source>
</evidence>
<dbReference type="Gene3D" id="3.30.460.10">
    <property type="entry name" value="Beta Polymerase, domain 2"/>
    <property type="match status" value="1"/>
</dbReference>
<feature type="domain" description="TGS" evidence="4">
    <location>
        <begin position="402"/>
        <end position="463"/>
    </location>
</feature>
<dbReference type="PANTHER" id="PTHR21262">
    <property type="entry name" value="GUANOSINE-3',5'-BIS DIPHOSPHATE 3'-PYROPHOSPHOHYDROLASE"/>
    <property type="match status" value="1"/>
</dbReference>
<dbReference type="FunFam" id="3.10.20.30:FF:000002">
    <property type="entry name" value="GTP pyrophosphokinase (RelA/SpoT)"/>
    <property type="match status" value="1"/>
</dbReference>
<dbReference type="InterPro" id="IPR043519">
    <property type="entry name" value="NT_sf"/>
</dbReference>
<dbReference type="FunFam" id="3.30.460.10:FF:000001">
    <property type="entry name" value="GTP pyrophosphokinase RelA"/>
    <property type="match status" value="1"/>
</dbReference>
<dbReference type="InterPro" id="IPR006674">
    <property type="entry name" value="HD_domain"/>
</dbReference>
<dbReference type="InterPro" id="IPR004811">
    <property type="entry name" value="RelA/Spo_fam"/>
</dbReference>
<protein>
    <submittedName>
        <fullName evidence="5">Guanosine-3',5'-bis(Diphosphate) 3'-pyrophosphohydrolase</fullName>
        <ecNumber evidence="5">3.1.7.2</ecNumber>
    </submittedName>
</protein>
<dbReference type="GO" id="GO:0042594">
    <property type="term" value="P:response to starvation"/>
    <property type="evidence" value="ECO:0007669"/>
    <property type="project" value="TreeGrafter"/>
</dbReference>
<dbReference type="InterPro" id="IPR045600">
    <property type="entry name" value="RelA/SpoT_AH_RIS"/>
</dbReference>
<dbReference type="Pfam" id="PF04607">
    <property type="entry name" value="RelA_SpoT"/>
    <property type="match status" value="1"/>
</dbReference>
<comment type="similarity">
    <text evidence="1">Belongs to the relA/spoT family.</text>
</comment>